<comment type="caution">
    <text evidence="1">The sequence shown here is derived from an EMBL/GenBank/DDBJ whole genome shotgun (WGS) entry which is preliminary data.</text>
</comment>
<dbReference type="EMBL" id="JACICA010000002">
    <property type="protein sequence ID" value="MBB3702009.1"/>
    <property type="molecule type" value="Genomic_DNA"/>
</dbReference>
<evidence type="ECO:0000313" key="2">
    <source>
        <dbReference type="Proteomes" id="UP000541425"/>
    </source>
</evidence>
<gene>
    <name evidence="1" type="ORF">FHS60_000462</name>
</gene>
<dbReference type="Proteomes" id="UP000541425">
    <property type="component" value="Unassembled WGS sequence"/>
</dbReference>
<dbReference type="AlphaFoldDB" id="A0A7W5YD93"/>
<dbReference type="RefSeq" id="WP_009347721.1">
    <property type="nucleotide sequence ID" value="NZ_JACICA010000002.1"/>
</dbReference>
<reference evidence="1 2" key="1">
    <citation type="submission" date="2020-08" db="EMBL/GenBank/DDBJ databases">
        <title>Genomic Encyclopedia of Type Strains, Phase IV (KMG-IV): sequencing the most valuable type-strain genomes for metagenomic binning, comparative biology and taxonomic classification.</title>
        <authorList>
            <person name="Goeker M."/>
        </authorList>
    </citation>
    <scope>NUCLEOTIDE SEQUENCE [LARGE SCALE GENOMIC DNA]</scope>
    <source>
        <strain evidence="1 2">DSM 22548</strain>
    </source>
</reference>
<dbReference type="GO" id="GO:0051301">
    <property type="term" value="P:cell division"/>
    <property type="evidence" value="ECO:0007669"/>
    <property type="project" value="UniProtKB-KW"/>
</dbReference>
<protein>
    <submittedName>
        <fullName evidence="1">Cell division protein FtsQ</fullName>
    </submittedName>
</protein>
<keyword evidence="1" id="KW-0132">Cell division</keyword>
<proteinExistence type="predicted"/>
<sequence length="246" mass="28119">MKTVFKILFILALAAYLIFAFAKFTSRGNRAKCEGITVVITDSAHAGFITASEAEGILQKARIHPVGEQMDEIRTKKIEDVLKKNPFIKDAICYKTPDRHVNLIINQRLPLLRIMAKNGEDYYIDEYGYSMTPMGYVADLAVATGNIDKNFAKKNLVKLGKFLRDNIFWNNQVEQINVTEDHSVELVPRVGNQMINLGNCDSLEIKFRNLKAFYENVMPQVGWNKYTRLNLEHTNQVIGTKRENNK</sequence>
<name>A0A7W5YD93_9BACT</name>
<accession>A0A7W5YD93</accession>
<evidence type="ECO:0000313" key="1">
    <source>
        <dbReference type="EMBL" id="MBB3702009.1"/>
    </source>
</evidence>
<keyword evidence="1" id="KW-0131">Cell cycle</keyword>
<organism evidence="1 2">
    <name type="scientific">Alloprevotella rava</name>
    <dbReference type="NCBI Taxonomy" id="671218"/>
    <lineage>
        <taxon>Bacteria</taxon>
        <taxon>Pseudomonadati</taxon>
        <taxon>Bacteroidota</taxon>
        <taxon>Bacteroidia</taxon>
        <taxon>Bacteroidales</taxon>
        <taxon>Prevotellaceae</taxon>
        <taxon>Alloprevotella</taxon>
    </lineage>
</organism>